<reference evidence="2 5" key="2">
    <citation type="submission" date="2021-01" db="EMBL/GenBank/DDBJ databases">
        <title>Whole genome shotgun sequence of Cellulomonas oligotrophica NBRC 109435.</title>
        <authorList>
            <person name="Komaki H."/>
            <person name="Tamura T."/>
        </authorList>
    </citation>
    <scope>NUCLEOTIDE SEQUENCE [LARGE SCALE GENOMIC DNA]</scope>
    <source>
        <strain evidence="2 5">NBRC 109435</strain>
    </source>
</reference>
<accession>A0A7Y9JY05</accession>
<evidence type="ECO:0000313" key="3">
    <source>
        <dbReference type="EMBL" id="NYD84590.1"/>
    </source>
</evidence>
<gene>
    <name evidence="3" type="ORF">BKA21_000139</name>
    <name evidence="2" type="ORF">Col01nite_08160</name>
</gene>
<feature type="region of interest" description="Disordered" evidence="1">
    <location>
        <begin position="124"/>
        <end position="146"/>
    </location>
</feature>
<evidence type="ECO:0000313" key="4">
    <source>
        <dbReference type="Proteomes" id="UP000577956"/>
    </source>
</evidence>
<dbReference type="Proteomes" id="UP000618382">
    <property type="component" value="Unassembled WGS sequence"/>
</dbReference>
<dbReference type="AlphaFoldDB" id="A0A7Y9JY05"/>
<evidence type="ECO:0000313" key="2">
    <source>
        <dbReference type="EMBL" id="GIG31657.1"/>
    </source>
</evidence>
<dbReference type="EMBL" id="BONN01000002">
    <property type="protein sequence ID" value="GIG31657.1"/>
    <property type="molecule type" value="Genomic_DNA"/>
</dbReference>
<dbReference type="Proteomes" id="UP000577956">
    <property type="component" value="Unassembled WGS sequence"/>
</dbReference>
<sequence length="146" mass="16047">MGPFSRYHATYVGRLGVEVGVFVAVDHLRRAGRLRSADLALYLDVDDWFREALPNPPFYGDGNSIGAVTWFKSEPAAHLVERLTLLLHLLDRNGVPHRMSCSASPGRIVYEDDFQVGVIPARRRAPDPLPAGTVLGPTSPGSKRDL</sequence>
<evidence type="ECO:0000313" key="5">
    <source>
        <dbReference type="Proteomes" id="UP000618382"/>
    </source>
</evidence>
<protein>
    <submittedName>
        <fullName evidence="3">Uncharacterized protein</fullName>
    </submittedName>
</protein>
<dbReference type="EMBL" id="JACCBK010000001">
    <property type="protein sequence ID" value="NYD84590.1"/>
    <property type="molecule type" value="Genomic_DNA"/>
</dbReference>
<name>A0A7Y9JY05_9CELL</name>
<dbReference type="RefSeq" id="WP_140459074.1">
    <property type="nucleotide sequence ID" value="NZ_BAABFI010000004.1"/>
</dbReference>
<keyword evidence="5" id="KW-1185">Reference proteome</keyword>
<organism evidence="3 4">
    <name type="scientific">Cellulomonas oligotrophica</name>
    <dbReference type="NCBI Taxonomy" id="931536"/>
    <lineage>
        <taxon>Bacteria</taxon>
        <taxon>Bacillati</taxon>
        <taxon>Actinomycetota</taxon>
        <taxon>Actinomycetes</taxon>
        <taxon>Micrococcales</taxon>
        <taxon>Cellulomonadaceae</taxon>
        <taxon>Cellulomonas</taxon>
    </lineage>
</organism>
<evidence type="ECO:0000256" key="1">
    <source>
        <dbReference type="SAM" id="MobiDB-lite"/>
    </source>
</evidence>
<reference evidence="3 4" key="1">
    <citation type="submission" date="2020-07" db="EMBL/GenBank/DDBJ databases">
        <title>Sequencing the genomes of 1000 actinobacteria strains.</title>
        <authorList>
            <person name="Klenk H.-P."/>
        </authorList>
    </citation>
    <scope>NUCLEOTIDE SEQUENCE [LARGE SCALE GENOMIC DNA]</scope>
    <source>
        <strain evidence="3 4">DSM 24482</strain>
    </source>
</reference>
<comment type="caution">
    <text evidence="3">The sequence shown here is derived from an EMBL/GenBank/DDBJ whole genome shotgun (WGS) entry which is preliminary data.</text>
</comment>
<proteinExistence type="predicted"/>